<evidence type="ECO:0000313" key="10">
    <source>
        <dbReference type="Proteomes" id="UP001470023"/>
    </source>
</evidence>
<dbReference type="Pfam" id="PF09594">
    <property type="entry name" value="GT87"/>
    <property type="match status" value="1"/>
</dbReference>
<feature type="transmembrane region" description="Helical" evidence="8">
    <location>
        <begin position="21"/>
        <end position="40"/>
    </location>
</feature>
<keyword evidence="3" id="KW-0808">Transferase</keyword>
<keyword evidence="4 8" id="KW-0812">Transmembrane</keyword>
<evidence type="ECO:0000256" key="3">
    <source>
        <dbReference type="ARBA" id="ARBA00022679"/>
    </source>
</evidence>
<evidence type="ECO:0000256" key="6">
    <source>
        <dbReference type="ARBA" id="ARBA00023136"/>
    </source>
</evidence>
<feature type="transmembrane region" description="Helical" evidence="8">
    <location>
        <begin position="263"/>
        <end position="285"/>
    </location>
</feature>
<organism evidence="9 10">
    <name type="scientific">Streptomyces sp. 900105245</name>
    <dbReference type="NCBI Taxonomy" id="3154379"/>
    <lineage>
        <taxon>Bacteria</taxon>
        <taxon>Bacillati</taxon>
        <taxon>Actinomycetota</taxon>
        <taxon>Actinomycetes</taxon>
        <taxon>Kitasatosporales</taxon>
        <taxon>Streptomycetaceae</taxon>
        <taxon>Streptomyces</taxon>
    </lineage>
</organism>
<name>A0ABV1ULG5_9ACTN</name>
<evidence type="ECO:0000256" key="8">
    <source>
        <dbReference type="SAM" id="Phobius"/>
    </source>
</evidence>
<keyword evidence="10" id="KW-1185">Reference proteome</keyword>
<feature type="transmembrane region" description="Helical" evidence="8">
    <location>
        <begin position="210"/>
        <end position="227"/>
    </location>
</feature>
<evidence type="ECO:0000256" key="7">
    <source>
        <dbReference type="ARBA" id="ARBA00024033"/>
    </source>
</evidence>
<evidence type="ECO:0000256" key="1">
    <source>
        <dbReference type="ARBA" id="ARBA00004651"/>
    </source>
</evidence>
<dbReference type="InterPro" id="IPR018584">
    <property type="entry name" value="GT87"/>
</dbReference>
<dbReference type="EMBL" id="JBEPAZ010000139">
    <property type="protein sequence ID" value="MER6434575.1"/>
    <property type="molecule type" value="Genomic_DNA"/>
</dbReference>
<sequence>MLLESALPGRWRFRLRGTRRWDRIALMVCAVLALTVGLLSRQDTAQHLWGVTAAGGYFFAALIAARSSVAWARGPAVTAVVGSAVLPLVRLTMINKAQMEVGVVERGARLLLSAGSPYQETPHGVRDFNPYLPGMSLFGIPHALFGDRLWTSARWWLVLGFLVVLFSAGRLIKKRGSKTAGHRAPALWVLWLTACPLVALPLAIGGVDPTVVALLCLGFTFAHLGLAGRAGLVLGAAAALKWTAWPALPVVIAFLAARGGRRHAMNCFVGAAGFSLAAVVPFILIGPQGFLENVVLYPFGLSDTPSTAASPLPGYLIATSFPHGKSITVALLTLAAVTIGISLLWRPPQNVIAATDRLTLGLAIAIILAPASRVGYAIYPILLLAWPRLLLLQSIKPRSPGKKDTDRPLSQRL</sequence>
<comment type="similarity">
    <text evidence="7">Belongs to the glycosyltransferase 87 family.</text>
</comment>
<reference evidence="9 10" key="1">
    <citation type="submission" date="2024-06" db="EMBL/GenBank/DDBJ databases">
        <title>The Natural Products Discovery Center: Release of the First 8490 Sequenced Strains for Exploring Actinobacteria Biosynthetic Diversity.</title>
        <authorList>
            <person name="Kalkreuter E."/>
            <person name="Kautsar S.A."/>
            <person name="Yang D."/>
            <person name="Bader C.D."/>
            <person name="Teijaro C.N."/>
            <person name="Fluegel L."/>
            <person name="Davis C.M."/>
            <person name="Simpson J.R."/>
            <person name="Lauterbach L."/>
            <person name="Steele A.D."/>
            <person name="Gui C."/>
            <person name="Meng S."/>
            <person name="Li G."/>
            <person name="Viehrig K."/>
            <person name="Ye F."/>
            <person name="Su P."/>
            <person name="Kiefer A.F."/>
            <person name="Nichols A."/>
            <person name="Cepeda A.J."/>
            <person name="Yan W."/>
            <person name="Fan B."/>
            <person name="Jiang Y."/>
            <person name="Adhikari A."/>
            <person name="Zheng C.-J."/>
            <person name="Schuster L."/>
            <person name="Cowan T.M."/>
            <person name="Smanski M.J."/>
            <person name="Chevrette M.G."/>
            <person name="De Carvalho L.P.S."/>
            <person name="Shen B."/>
        </authorList>
    </citation>
    <scope>NUCLEOTIDE SEQUENCE [LARGE SCALE GENOMIC DNA]</scope>
    <source>
        <strain evidence="9 10">NPDC001166</strain>
    </source>
</reference>
<feature type="transmembrane region" description="Helical" evidence="8">
    <location>
        <begin position="327"/>
        <end position="346"/>
    </location>
</feature>
<feature type="transmembrane region" description="Helical" evidence="8">
    <location>
        <begin position="358"/>
        <end position="386"/>
    </location>
</feature>
<keyword evidence="6 8" id="KW-0472">Membrane</keyword>
<proteinExistence type="inferred from homology"/>
<feature type="transmembrane region" description="Helical" evidence="8">
    <location>
        <begin position="76"/>
        <end position="94"/>
    </location>
</feature>
<keyword evidence="2" id="KW-1003">Cell membrane</keyword>
<gene>
    <name evidence="9" type="ORF">ABT272_44485</name>
</gene>
<feature type="transmembrane region" description="Helical" evidence="8">
    <location>
        <begin position="46"/>
        <end position="64"/>
    </location>
</feature>
<dbReference type="Proteomes" id="UP001470023">
    <property type="component" value="Unassembled WGS sequence"/>
</dbReference>
<comment type="subcellular location">
    <subcellularLocation>
        <location evidence="1">Cell membrane</location>
        <topology evidence="1">Multi-pass membrane protein</topology>
    </subcellularLocation>
</comment>
<protein>
    <submittedName>
        <fullName evidence="9">Glycosyltransferase 87 family protein</fullName>
    </submittedName>
</protein>
<accession>A0ABV1ULG5</accession>
<evidence type="ECO:0000313" key="9">
    <source>
        <dbReference type="EMBL" id="MER6434575.1"/>
    </source>
</evidence>
<dbReference type="RefSeq" id="WP_352066384.1">
    <property type="nucleotide sequence ID" value="NZ_JBEPAZ010000139.1"/>
</dbReference>
<keyword evidence="5 8" id="KW-1133">Transmembrane helix</keyword>
<evidence type="ECO:0000256" key="4">
    <source>
        <dbReference type="ARBA" id="ARBA00022692"/>
    </source>
</evidence>
<evidence type="ECO:0000256" key="5">
    <source>
        <dbReference type="ARBA" id="ARBA00022989"/>
    </source>
</evidence>
<feature type="transmembrane region" description="Helical" evidence="8">
    <location>
        <begin position="184"/>
        <end position="204"/>
    </location>
</feature>
<evidence type="ECO:0000256" key="2">
    <source>
        <dbReference type="ARBA" id="ARBA00022475"/>
    </source>
</evidence>
<comment type="caution">
    <text evidence="9">The sequence shown here is derived from an EMBL/GenBank/DDBJ whole genome shotgun (WGS) entry which is preliminary data.</text>
</comment>
<feature type="transmembrane region" description="Helical" evidence="8">
    <location>
        <begin position="153"/>
        <end position="172"/>
    </location>
</feature>